<organism evidence="2 3">
    <name type="scientific">Paenibacillus xanthanilyticus</name>
    <dbReference type="NCBI Taxonomy" id="1783531"/>
    <lineage>
        <taxon>Bacteria</taxon>
        <taxon>Bacillati</taxon>
        <taxon>Bacillota</taxon>
        <taxon>Bacilli</taxon>
        <taxon>Bacillales</taxon>
        <taxon>Paenibacillaceae</taxon>
        <taxon>Paenibacillus</taxon>
    </lineage>
</organism>
<dbReference type="Pfam" id="PF13649">
    <property type="entry name" value="Methyltransf_25"/>
    <property type="match status" value="1"/>
</dbReference>
<dbReference type="InterPro" id="IPR041698">
    <property type="entry name" value="Methyltransf_25"/>
</dbReference>
<name>A0ABV8K116_9BACL</name>
<keyword evidence="2" id="KW-0489">Methyltransferase</keyword>
<feature type="domain" description="Methyltransferase" evidence="1">
    <location>
        <begin position="45"/>
        <end position="139"/>
    </location>
</feature>
<keyword evidence="2" id="KW-0808">Transferase</keyword>
<protein>
    <submittedName>
        <fullName evidence="2">Class I SAM-dependent methyltransferase</fullName>
        <ecNumber evidence="2">2.1.1.-</ecNumber>
    </submittedName>
</protein>
<proteinExistence type="predicted"/>
<dbReference type="EC" id="2.1.1.-" evidence="2"/>
<keyword evidence="3" id="KW-1185">Reference proteome</keyword>
<dbReference type="CDD" id="cd02440">
    <property type="entry name" value="AdoMet_MTases"/>
    <property type="match status" value="1"/>
</dbReference>
<gene>
    <name evidence="2" type="ORF">ACFOZ8_11585</name>
</gene>
<dbReference type="SUPFAM" id="SSF53335">
    <property type="entry name" value="S-adenosyl-L-methionine-dependent methyltransferases"/>
    <property type="match status" value="1"/>
</dbReference>
<dbReference type="Gene3D" id="3.40.50.150">
    <property type="entry name" value="Vaccinia Virus protein VP39"/>
    <property type="match status" value="1"/>
</dbReference>
<dbReference type="GO" id="GO:0032259">
    <property type="term" value="P:methylation"/>
    <property type="evidence" value="ECO:0007669"/>
    <property type="project" value="UniProtKB-KW"/>
</dbReference>
<dbReference type="RefSeq" id="WP_377718959.1">
    <property type="nucleotide sequence ID" value="NZ_JBHSAM010000023.1"/>
</dbReference>
<dbReference type="GO" id="GO:0008168">
    <property type="term" value="F:methyltransferase activity"/>
    <property type="evidence" value="ECO:0007669"/>
    <property type="project" value="UniProtKB-KW"/>
</dbReference>
<sequence>MQNNDQTQVWDKIWSAEPSYHWDALSLSIYNELRKRSGELKGKRVLEAGSGSGKISLCLAMDGADAVLADYSELALSQSSLAFRRKGRTATFLREDIRQLSLADGEVELCWNAGVLEHYEREDRIRIVAEMARVTRPGGRVVAFVPNARCLPYRMGKAYAEQTGAWGYGLEIPLESLREEFEEAGLAGIEESTLAFETGLDFLDFLPERETLKAAMREWAQGLSEAERAAFPGYLIVASGRVQER</sequence>
<dbReference type="Proteomes" id="UP001595715">
    <property type="component" value="Unassembled WGS sequence"/>
</dbReference>
<evidence type="ECO:0000313" key="2">
    <source>
        <dbReference type="EMBL" id="MFC4100287.1"/>
    </source>
</evidence>
<reference evidence="3" key="1">
    <citation type="journal article" date="2019" name="Int. J. Syst. Evol. Microbiol.">
        <title>The Global Catalogue of Microorganisms (GCM) 10K type strain sequencing project: providing services to taxonomists for standard genome sequencing and annotation.</title>
        <authorList>
            <consortium name="The Broad Institute Genomics Platform"/>
            <consortium name="The Broad Institute Genome Sequencing Center for Infectious Disease"/>
            <person name="Wu L."/>
            <person name="Ma J."/>
        </authorList>
    </citation>
    <scope>NUCLEOTIDE SEQUENCE [LARGE SCALE GENOMIC DNA]</scope>
    <source>
        <strain evidence="3">IBRC-M 10987</strain>
    </source>
</reference>
<evidence type="ECO:0000259" key="1">
    <source>
        <dbReference type="Pfam" id="PF13649"/>
    </source>
</evidence>
<accession>A0ABV8K116</accession>
<dbReference type="InterPro" id="IPR029063">
    <property type="entry name" value="SAM-dependent_MTases_sf"/>
</dbReference>
<dbReference type="EMBL" id="JBHSAM010000023">
    <property type="protein sequence ID" value="MFC4100287.1"/>
    <property type="molecule type" value="Genomic_DNA"/>
</dbReference>
<comment type="caution">
    <text evidence="2">The sequence shown here is derived from an EMBL/GenBank/DDBJ whole genome shotgun (WGS) entry which is preliminary data.</text>
</comment>
<evidence type="ECO:0000313" key="3">
    <source>
        <dbReference type="Proteomes" id="UP001595715"/>
    </source>
</evidence>